<proteinExistence type="predicted"/>
<evidence type="ECO:0000259" key="1">
    <source>
        <dbReference type="Pfam" id="PF13482"/>
    </source>
</evidence>
<dbReference type="RefSeq" id="WP_175454184.1">
    <property type="nucleotide sequence ID" value="NZ_FMXE01000008.1"/>
</dbReference>
<dbReference type="InterPro" id="IPR038720">
    <property type="entry name" value="YprB_RNase_H-like_dom"/>
</dbReference>
<keyword evidence="3" id="KW-1185">Reference proteome</keyword>
<protein>
    <submittedName>
        <fullName evidence="2">RecB family nuclease, putative, TM0106 family</fullName>
    </submittedName>
</protein>
<reference evidence="3" key="1">
    <citation type="submission" date="2016-10" db="EMBL/GenBank/DDBJ databases">
        <authorList>
            <person name="Varghese N."/>
            <person name="Submissions S."/>
        </authorList>
    </citation>
    <scope>NUCLEOTIDE SEQUENCE [LARGE SCALE GENOMIC DNA]</scope>
    <source>
        <strain evidence="3">DSM 22703</strain>
    </source>
</reference>
<dbReference type="NCBIfam" id="TIGR03491">
    <property type="entry name" value="TM0106 family RecB-like putative nuclease"/>
    <property type="match status" value="1"/>
</dbReference>
<evidence type="ECO:0000313" key="3">
    <source>
        <dbReference type="Proteomes" id="UP000198756"/>
    </source>
</evidence>
<dbReference type="Proteomes" id="UP000198756">
    <property type="component" value="Unassembled WGS sequence"/>
</dbReference>
<evidence type="ECO:0000313" key="2">
    <source>
        <dbReference type="EMBL" id="SDA64251.1"/>
    </source>
</evidence>
<name>A0A1G5X1J2_9BACT</name>
<dbReference type="EMBL" id="FMXE01000008">
    <property type="protein sequence ID" value="SDA64251.1"/>
    <property type="molecule type" value="Genomic_DNA"/>
</dbReference>
<dbReference type="SUPFAM" id="SSF53098">
    <property type="entry name" value="Ribonuclease H-like"/>
    <property type="match status" value="1"/>
</dbReference>
<dbReference type="STRING" id="279824.SAMN03080617_01505"/>
<feature type="domain" description="YprB ribonuclease H-like" evidence="1">
    <location>
        <begin position="234"/>
        <end position="412"/>
    </location>
</feature>
<dbReference type="AlphaFoldDB" id="A0A1G5X1J2"/>
<dbReference type="InterPro" id="IPR019993">
    <property type="entry name" value="RecB_nuclease_TM0106_put"/>
</dbReference>
<dbReference type="Pfam" id="PF13482">
    <property type="entry name" value="RNase_H_2"/>
    <property type="match status" value="1"/>
</dbReference>
<accession>A0A1G5X1J2</accession>
<gene>
    <name evidence="2" type="ORF">SAMN03080617_01505</name>
</gene>
<sequence length="552" mass="64577">MAYSSGLVYDVIYQARLGKENEWGGWADFLIKVDEPSALGNYSYQVMDTKLATETKAATIIQISLYSEALSELQGYMPELMWVKTPDEEISYRVSEYAAYVRLVKKRFLEALAKEETDTYPEPVPHCDICTWWEVCNQKRRADDHLGFVAGMGNAQIKEIKMHDISTLGSFAQCPSPISFSPKKGAKQTFQKLRDQANIQWRSREENHRPIYELLEIQPEKGFFKLPEPHKYDLYLDLEGDPLVDPGGLEYMIGWYHLGEYHALWAKNEAEEKQAFETFMARVQEIKLEFPEMHIYHYAPYEVSAFRRLMGKYAICEDQMDGLLRSGTFIDLYGVVRQAVRASVEKYSIKDLEKFYGYTREIDLREVSRHKSMYEFLLETNKTGEASDEMIEAIRLYNQDDCISTQRLHTWLEELRLELINQGTDIPRPEPKPMEANEKITEHQGRIKPLVDALLEGIPVAQDERDSVQQAKFILAHMLDWYRREEKSLWWEHYRLLDLTPEELLEEKNAISFLSYTGKSFSEKRSTVYEYRFPFRRIQGCSISFASSTTRY</sequence>
<organism evidence="2 3">
    <name type="scientific">Algoriphagus alkaliphilus</name>
    <dbReference type="NCBI Taxonomy" id="279824"/>
    <lineage>
        <taxon>Bacteria</taxon>
        <taxon>Pseudomonadati</taxon>
        <taxon>Bacteroidota</taxon>
        <taxon>Cytophagia</taxon>
        <taxon>Cytophagales</taxon>
        <taxon>Cyclobacteriaceae</taxon>
        <taxon>Algoriphagus</taxon>
    </lineage>
</organism>
<dbReference type="InterPro" id="IPR012337">
    <property type="entry name" value="RNaseH-like_sf"/>
</dbReference>